<comment type="subcellular location">
    <subcellularLocation>
        <location evidence="1">Membrane</location>
        <topology evidence="1">Multi-pass membrane protein</topology>
    </subcellularLocation>
</comment>
<evidence type="ECO:0000256" key="3">
    <source>
        <dbReference type="ARBA" id="ARBA00022741"/>
    </source>
</evidence>
<keyword evidence="3" id="KW-0547">Nucleotide-binding</keyword>
<keyword evidence="4" id="KW-0067">ATP-binding</keyword>
<sequence>CRRAVYNEADVYLLDDPLSAVDTHVGRHLFDECINSYLKKKTRVLVTHQLQYLKDADYIILINNGVIEMQGNFNELLASDVDYAQLLGGGDNEQSDAGKGFGTEADEKKTQQLPKLLRQISRASTKSKASTVPDDVEEPVETELQQQLFEASSKGKSARSVYAEYFCSGANCLGLFLMSSFFVVAQAAASGADYWMSFW</sequence>
<evidence type="ECO:0000256" key="2">
    <source>
        <dbReference type="ARBA" id="ARBA00009726"/>
    </source>
</evidence>
<evidence type="ECO:0000256" key="4">
    <source>
        <dbReference type="ARBA" id="ARBA00022840"/>
    </source>
</evidence>
<evidence type="ECO:0000256" key="5">
    <source>
        <dbReference type="SAM" id="Phobius"/>
    </source>
</evidence>
<comment type="caution">
    <text evidence="6">The sequence shown here is derived from an EMBL/GenBank/DDBJ whole genome shotgun (WGS) entry which is preliminary data.</text>
</comment>
<evidence type="ECO:0000313" key="6">
    <source>
        <dbReference type="EMBL" id="CAG2065020.1"/>
    </source>
</evidence>
<gene>
    <name evidence="6" type="ORF">TPAB3V08_LOCUS11964</name>
</gene>
<dbReference type="Gene3D" id="3.40.50.300">
    <property type="entry name" value="P-loop containing nucleotide triphosphate hydrolases"/>
    <property type="match status" value="1"/>
</dbReference>
<dbReference type="InterPro" id="IPR027417">
    <property type="entry name" value="P-loop_NTPase"/>
</dbReference>
<name>A0ABN7PHX0_TIMPD</name>
<keyword evidence="5" id="KW-0472">Membrane</keyword>
<dbReference type="EMBL" id="CAJPIN010038965">
    <property type="protein sequence ID" value="CAG2065020.1"/>
    <property type="molecule type" value="Genomic_DNA"/>
</dbReference>
<dbReference type="SUPFAM" id="SSF52540">
    <property type="entry name" value="P-loop containing nucleoside triphosphate hydrolases"/>
    <property type="match status" value="1"/>
</dbReference>
<dbReference type="InterPro" id="IPR050173">
    <property type="entry name" value="ABC_transporter_C-like"/>
</dbReference>
<comment type="similarity">
    <text evidence="2">Belongs to the ABC transporter superfamily. ABCC family. Conjugate transporter (TC 3.A.1.208) subfamily.</text>
</comment>
<evidence type="ECO:0000313" key="7">
    <source>
        <dbReference type="Proteomes" id="UP001153148"/>
    </source>
</evidence>
<keyword evidence="5" id="KW-1133">Transmembrane helix</keyword>
<dbReference type="PANTHER" id="PTHR24223">
    <property type="entry name" value="ATP-BINDING CASSETTE SUB-FAMILY C"/>
    <property type="match status" value="1"/>
</dbReference>
<feature type="transmembrane region" description="Helical" evidence="5">
    <location>
        <begin position="162"/>
        <end position="189"/>
    </location>
</feature>
<keyword evidence="5" id="KW-0812">Transmembrane</keyword>
<accession>A0ABN7PHX0</accession>
<dbReference type="Proteomes" id="UP001153148">
    <property type="component" value="Unassembled WGS sequence"/>
</dbReference>
<feature type="non-terminal residue" evidence="6">
    <location>
        <position position="1"/>
    </location>
</feature>
<reference evidence="6" key="1">
    <citation type="submission" date="2021-03" db="EMBL/GenBank/DDBJ databases">
        <authorList>
            <person name="Tran Van P."/>
        </authorList>
    </citation>
    <scope>NUCLEOTIDE SEQUENCE</scope>
</reference>
<keyword evidence="7" id="KW-1185">Reference proteome</keyword>
<evidence type="ECO:0000256" key="1">
    <source>
        <dbReference type="ARBA" id="ARBA00004141"/>
    </source>
</evidence>
<dbReference type="PANTHER" id="PTHR24223:SF456">
    <property type="entry name" value="MULTIDRUG RESISTANCE-ASSOCIATED PROTEIN LETHAL(2)03659"/>
    <property type="match status" value="1"/>
</dbReference>
<protein>
    <submittedName>
        <fullName evidence="6">Uncharacterized protein</fullName>
    </submittedName>
</protein>
<organism evidence="6 7">
    <name type="scientific">Timema podura</name>
    <name type="common">Walking stick</name>
    <dbReference type="NCBI Taxonomy" id="61482"/>
    <lineage>
        <taxon>Eukaryota</taxon>
        <taxon>Metazoa</taxon>
        <taxon>Ecdysozoa</taxon>
        <taxon>Arthropoda</taxon>
        <taxon>Hexapoda</taxon>
        <taxon>Insecta</taxon>
        <taxon>Pterygota</taxon>
        <taxon>Neoptera</taxon>
        <taxon>Polyneoptera</taxon>
        <taxon>Phasmatodea</taxon>
        <taxon>Timematodea</taxon>
        <taxon>Timematoidea</taxon>
        <taxon>Timematidae</taxon>
        <taxon>Timema</taxon>
    </lineage>
</organism>
<proteinExistence type="inferred from homology"/>